<accession>A0A9Q9DV91</accession>
<reference evidence="2" key="1">
    <citation type="submission" date="2021-12" db="EMBL/GenBank/DDBJ databases">
        <title>Curvularia clavata genome.</title>
        <authorList>
            <person name="Cao Y."/>
        </authorList>
    </citation>
    <scope>NUCLEOTIDE SEQUENCE</scope>
    <source>
        <strain evidence="2">Yc1106</strain>
    </source>
</reference>
<keyword evidence="3" id="KW-1185">Reference proteome</keyword>
<organism evidence="2 3">
    <name type="scientific">Curvularia clavata</name>
    <dbReference type="NCBI Taxonomy" id="95742"/>
    <lineage>
        <taxon>Eukaryota</taxon>
        <taxon>Fungi</taxon>
        <taxon>Dikarya</taxon>
        <taxon>Ascomycota</taxon>
        <taxon>Pezizomycotina</taxon>
        <taxon>Dothideomycetes</taxon>
        <taxon>Pleosporomycetidae</taxon>
        <taxon>Pleosporales</taxon>
        <taxon>Pleosporineae</taxon>
        <taxon>Pleosporaceae</taxon>
        <taxon>Curvularia</taxon>
    </lineage>
</organism>
<gene>
    <name evidence="2" type="ORF">yc1106_06888</name>
</gene>
<dbReference type="VEuPathDB" id="FungiDB:yc1106_06888"/>
<dbReference type="PANTHER" id="PTHR42090:SF1">
    <property type="match status" value="1"/>
</dbReference>
<feature type="compositionally biased region" description="Basic and acidic residues" evidence="1">
    <location>
        <begin position="34"/>
        <end position="60"/>
    </location>
</feature>
<feature type="region of interest" description="Disordered" evidence="1">
    <location>
        <begin position="32"/>
        <end position="132"/>
    </location>
</feature>
<evidence type="ECO:0000313" key="3">
    <source>
        <dbReference type="Proteomes" id="UP001056012"/>
    </source>
</evidence>
<dbReference type="EMBL" id="CP089278">
    <property type="protein sequence ID" value="USP79614.1"/>
    <property type="molecule type" value="Genomic_DNA"/>
</dbReference>
<dbReference type="Proteomes" id="UP001056012">
    <property type="component" value="Chromosome 5"/>
</dbReference>
<dbReference type="OrthoDB" id="4220319at2759"/>
<evidence type="ECO:0000256" key="1">
    <source>
        <dbReference type="SAM" id="MobiDB-lite"/>
    </source>
</evidence>
<name>A0A9Q9DV91_CURCL</name>
<dbReference type="PANTHER" id="PTHR42090">
    <property type="match status" value="1"/>
</dbReference>
<protein>
    <submittedName>
        <fullName evidence="2">Uncharacterized protein</fullName>
    </submittedName>
</protein>
<evidence type="ECO:0000313" key="2">
    <source>
        <dbReference type="EMBL" id="USP79614.1"/>
    </source>
</evidence>
<proteinExistence type="predicted"/>
<dbReference type="AlphaFoldDB" id="A0A9Q9DV91"/>
<sequence length="132" mass="13606">MFRIQPTRAIQRAAFARSPALGSRFVSTTPARFAQKDAQDKDSLKPRSTEYAKSGSDDGAAHTSAAFDSSKTSPEEAEVSAEQDAGGKQNSLNVSPGNKDISEPNRPDVGGHGGAPDKKSSGAGSAPKNSSG</sequence>